<reference evidence="1 2" key="1">
    <citation type="submission" date="2021-01" db="EMBL/GenBank/DDBJ databases">
        <title>Genomic Encyclopedia of Type Strains, Phase IV (KMG-IV): sequencing the most valuable type-strain genomes for metagenomic binning, comparative biology and taxonomic classification.</title>
        <authorList>
            <person name="Goeker M."/>
        </authorList>
    </citation>
    <scope>NUCLEOTIDE SEQUENCE [LARGE SCALE GENOMIC DNA]</scope>
    <source>
        <strain evidence="1 2">DSM 100968</strain>
    </source>
</reference>
<evidence type="ECO:0000313" key="1">
    <source>
        <dbReference type="EMBL" id="MBM7658414.1"/>
    </source>
</evidence>
<name>A0ABS2Q9F8_9BACL</name>
<accession>A0ABS2Q9F8</accession>
<gene>
    <name evidence="1" type="ORF">JOC27_001867</name>
</gene>
<dbReference type="Proteomes" id="UP000823201">
    <property type="component" value="Unassembled WGS sequence"/>
</dbReference>
<protein>
    <submittedName>
        <fullName evidence="1">Uncharacterized protein</fullName>
    </submittedName>
</protein>
<organism evidence="1 2">
    <name type="scientific">Sporolactobacillus spathodeae</name>
    <dbReference type="NCBI Taxonomy" id="1465502"/>
    <lineage>
        <taxon>Bacteria</taxon>
        <taxon>Bacillati</taxon>
        <taxon>Bacillota</taxon>
        <taxon>Bacilli</taxon>
        <taxon>Bacillales</taxon>
        <taxon>Sporolactobacillaceae</taxon>
        <taxon>Sporolactobacillus</taxon>
    </lineage>
</organism>
<dbReference type="EMBL" id="JAFBEV010000016">
    <property type="protein sequence ID" value="MBM7658414.1"/>
    <property type="molecule type" value="Genomic_DNA"/>
</dbReference>
<dbReference type="RefSeq" id="WP_205006977.1">
    <property type="nucleotide sequence ID" value="NZ_CBCRXA010000011.1"/>
</dbReference>
<sequence>MEKIKIIFGPSSFFTSRIKDNKMLLAEYVTFYDQVLHNVVEKAEKADFEKKLRGKTLVGAANSFSQLTAGAVQTFYELMSMPIESLMPFTYRIPRRQLFSR</sequence>
<proteinExistence type="predicted"/>
<evidence type="ECO:0000313" key="2">
    <source>
        <dbReference type="Proteomes" id="UP000823201"/>
    </source>
</evidence>
<keyword evidence="2" id="KW-1185">Reference proteome</keyword>
<comment type="caution">
    <text evidence="1">The sequence shown here is derived from an EMBL/GenBank/DDBJ whole genome shotgun (WGS) entry which is preliminary data.</text>
</comment>